<dbReference type="EMBL" id="QQTP01000009">
    <property type="protein sequence ID" value="RDJ23009.1"/>
    <property type="molecule type" value="Genomic_DNA"/>
</dbReference>
<gene>
    <name evidence="7" type="ORF">DWE98_17750</name>
</gene>
<dbReference type="SUPFAM" id="SSF52242">
    <property type="entry name" value="Cobalamin (vitamin B12)-binding domain"/>
    <property type="match status" value="1"/>
</dbReference>
<evidence type="ECO:0000256" key="5">
    <source>
        <dbReference type="ARBA" id="ARBA00023285"/>
    </source>
</evidence>
<keyword evidence="4" id="KW-0413">Isomerase</keyword>
<accession>A0A370L403</accession>
<dbReference type="GO" id="GO:0019678">
    <property type="term" value="P:propionate metabolic process, methylmalonyl pathway"/>
    <property type="evidence" value="ECO:0007669"/>
    <property type="project" value="TreeGrafter"/>
</dbReference>
<dbReference type="Gene3D" id="3.20.20.240">
    <property type="entry name" value="Methylmalonyl-CoA mutase"/>
    <property type="match status" value="1"/>
</dbReference>
<evidence type="ECO:0000256" key="2">
    <source>
        <dbReference type="ARBA" id="ARBA00008465"/>
    </source>
</evidence>
<evidence type="ECO:0000313" key="7">
    <source>
        <dbReference type="EMBL" id="RDJ23009.1"/>
    </source>
</evidence>
<sequence length="664" mass="69069">MGSASASDLPYLDAFPQPDLGHWRAAVEKVLKGADFEKRLVGRTADGIRIEPLYPAATPAQRPSRAETGRWHVTARLDHPDPAEAQTLALADLEGGADSLALSFAGARAARGYGLVADDVAALDAALDGVMLDLIRVRLDPTPEGRINALLLAALIEKRGLAPATTTIDFGLDPIGTLASTGDLSASWAEVGRRLAETIAALKTRGFIGPFITVDSRPYHEAGASEAQELGAAMATAIAYLRALEANGMALAEARDAISFTLVADTDEFLTIAKFRAARLLWQRVQEACGLEPKPMALHAETAWRSLTRRDPWVNLLRATIATFSAGIGGADSLTVLPFTAALGLPDAFARRSARNTQLVLLEEASLWRVADPAAGAGGFEALTKALCEQGWSKLQDLERETADGLTGIVAALVNGHVPAGLARQREARAKAIATRREPITGTSEFPNLTEAPVSVLDVASVQRAKLRGSAKASEQKQADLIGRLAQGGTRAEALVMPEPGIKTEALPSVRLAEPFEALRGKADAATVKHGQRPQVFLATLGPIADFTARAGFARNLLEAGGLAAPSHDGFAKDGATDIAALVGAYKASGAKLACLCGSDAGYAAEGVAAAQALAAAGATIWLAGKPGDLEAALNNAGVTSFIQAGGDAVAALQAAFVARELHE</sequence>
<keyword evidence="3" id="KW-0846">Cobalamin</keyword>
<comment type="caution">
    <text evidence="7">The sequence shown here is derived from an EMBL/GenBank/DDBJ whole genome shotgun (WGS) entry which is preliminary data.</text>
</comment>
<evidence type="ECO:0000313" key="8">
    <source>
        <dbReference type="Proteomes" id="UP000255207"/>
    </source>
</evidence>
<dbReference type="GO" id="GO:0004494">
    <property type="term" value="F:methylmalonyl-CoA mutase activity"/>
    <property type="evidence" value="ECO:0007669"/>
    <property type="project" value="UniProtKB-EC"/>
</dbReference>
<evidence type="ECO:0000256" key="4">
    <source>
        <dbReference type="ARBA" id="ARBA00023235"/>
    </source>
</evidence>
<proteinExistence type="inferred from homology"/>
<evidence type="ECO:0000256" key="1">
    <source>
        <dbReference type="ARBA" id="ARBA00001922"/>
    </source>
</evidence>
<dbReference type="InterPro" id="IPR016176">
    <property type="entry name" value="Cbl-dep_enz_cat"/>
</dbReference>
<dbReference type="AlphaFoldDB" id="A0A370L403"/>
<evidence type="ECO:0000259" key="6">
    <source>
        <dbReference type="Pfam" id="PF01642"/>
    </source>
</evidence>
<keyword evidence="8" id="KW-1185">Reference proteome</keyword>
<protein>
    <submittedName>
        <fullName evidence="7">Methylmalonyl-CoA mutase</fullName>
    </submittedName>
</protein>
<dbReference type="InterPro" id="IPR006099">
    <property type="entry name" value="MeMalonylCoA_mutase_a/b_cat"/>
</dbReference>
<keyword evidence="5" id="KW-0170">Cobalt</keyword>
<dbReference type="InterPro" id="IPR036724">
    <property type="entry name" value="Cobalamin-bd_sf"/>
</dbReference>
<evidence type="ECO:0000256" key="3">
    <source>
        <dbReference type="ARBA" id="ARBA00022628"/>
    </source>
</evidence>
<comment type="cofactor">
    <cofactor evidence="1">
        <name>adenosylcob(III)alamin</name>
        <dbReference type="ChEBI" id="CHEBI:18408"/>
    </cofactor>
</comment>
<dbReference type="Pfam" id="PF01642">
    <property type="entry name" value="MM_CoA_mutase"/>
    <property type="match status" value="1"/>
</dbReference>
<comment type="similarity">
    <text evidence="2">Belongs to the methylmalonyl-CoA mutase family.</text>
</comment>
<dbReference type="PANTHER" id="PTHR48101">
    <property type="entry name" value="METHYLMALONYL-COA MUTASE, MITOCHONDRIAL-RELATED"/>
    <property type="match status" value="1"/>
</dbReference>
<dbReference type="GO" id="GO:0046872">
    <property type="term" value="F:metal ion binding"/>
    <property type="evidence" value="ECO:0007669"/>
    <property type="project" value="InterPro"/>
</dbReference>
<dbReference type="PANTHER" id="PTHR48101:SF4">
    <property type="entry name" value="METHYLMALONYL-COA MUTASE, MITOCHONDRIAL"/>
    <property type="match status" value="1"/>
</dbReference>
<feature type="domain" description="Methylmalonyl-CoA mutase alpha/beta chain catalytic" evidence="6">
    <location>
        <begin position="114"/>
        <end position="476"/>
    </location>
</feature>
<name>A0A370L403_9HYPH</name>
<dbReference type="RefSeq" id="WP_114830620.1">
    <property type="nucleotide sequence ID" value="NZ_QQTO01000012.1"/>
</dbReference>
<dbReference type="SUPFAM" id="SSF51703">
    <property type="entry name" value="Cobalamin (vitamin B12)-dependent enzymes"/>
    <property type="match status" value="1"/>
</dbReference>
<reference evidence="8" key="1">
    <citation type="submission" date="2018-07" db="EMBL/GenBank/DDBJ databases">
        <authorList>
            <person name="Safronova V.I."/>
            <person name="Chirak E.R."/>
            <person name="Sazanova A.L."/>
        </authorList>
    </citation>
    <scope>NUCLEOTIDE SEQUENCE [LARGE SCALE GENOMIC DNA]</scope>
    <source>
        <strain evidence="8">RCAM04685</strain>
    </source>
</reference>
<dbReference type="Proteomes" id="UP000255207">
    <property type="component" value="Unassembled WGS sequence"/>
</dbReference>
<dbReference type="OrthoDB" id="9762378at2"/>
<dbReference type="CDD" id="cd03677">
    <property type="entry name" value="MM_CoA_mutase_beta"/>
    <property type="match status" value="1"/>
</dbReference>
<dbReference type="Gene3D" id="3.40.50.280">
    <property type="entry name" value="Cobalamin-binding domain"/>
    <property type="match status" value="1"/>
</dbReference>
<dbReference type="GO" id="GO:0005737">
    <property type="term" value="C:cytoplasm"/>
    <property type="evidence" value="ECO:0007669"/>
    <property type="project" value="TreeGrafter"/>
</dbReference>
<dbReference type="GO" id="GO:0031419">
    <property type="term" value="F:cobalamin binding"/>
    <property type="evidence" value="ECO:0007669"/>
    <property type="project" value="UniProtKB-KW"/>
</dbReference>
<organism evidence="7 8">
    <name type="scientific">Bosea caraganae</name>
    <dbReference type="NCBI Taxonomy" id="2763117"/>
    <lineage>
        <taxon>Bacteria</taxon>
        <taxon>Pseudomonadati</taxon>
        <taxon>Pseudomonadota</taxon>
        <taxon>Alphaproteobacteria</taxon>
        <taxon>Hyphomicrobiales</taxon>
        <taxon>Boseaceae</taxon>
        <taxon>Bosea</taxon>
    </lineage>
</organism>